<keyword evidence="5" id="KW-0282">Flagellum</keyword>
<keyword evidence="3 4" id="KW-0810">Translation regulation</keyword>
<dbReference type="SUPFAM" id="SSF141457">
    <property type="entry name" value="BH3618-like"/>
    <property type="match status" value="1"/>
</dbReference>
<keyword evidence="1 4" id="KW-0963">Cytoplasm</keyword>
<evidence type="ECO:0000256" key="4">
    <source>
        <dbReference type="HAMAP-Rule" id="MF_01185"/>
    </source>
</evidence>
<keyword evidence="2 4" id="KW-1005">Bacterial flagellum biogenesis</keyword>
<keyword evidence="5" id="KW-0966">Cell projection</keyword>
<dbReference type="EMBL" id="SMRT01000016">
    <property type="protein sequence ID" value="TDF93507.1"/>
    <property type="molecule type" value="Genomic_DNA"/>
</dbReference>
<reference evidence="5 6" key="1">
    <citation type="submission" date="2019-03" db="EMBL/GenBank/DDBJ databases">
        <title>This is whole genome sequence of Paenibacillus sp MS74 strain.</title>
        <authorList>
            <person name="Trinh H.N."/>
        </authorList>
    </citation>
    <scope>NUCLEOTIDE SEQUENCE [LARGE SCALE GENOMIC DNA]</scope>
    <source>
        <strain evidence="5 6">MS74</strain>
    </source>
</reference>
<keyword evidence="6" id="KW-1185">Reference proteome</keyword>
<comment type="caution">
    <text evidence="5">The sequence shown here is derived from an EMBL/GenBank/DDBJ whole genome shotgun (WGS) entry which is preliminary data.</text>
</comment>
<name>A0A4R5KGP6_9BACL</name>
<keyword evidence="4" id="KW-0143">Chaperone</keyword>
<dbReference type="Gene3D" id="2.30.290.10">
    <property type="entry name" value="BH3618-like"/>
    <property type="match status" value="1"/>
</dbReference>
<keyword evidence="5" id="KW-0969">Cilium</keyword>
<dbReference type="HAMAP" id="MF_01185">
    <property type="entry name" value="FliW"/>
    <property type="match status" value="1"/>
</dbReference>
<evidence type="ECO:0000313" key="5">
    <source>
        <dbReference type="EMBL" id="TDF93507.1"/>
    </source>
</evidence>
<dbReference type="GO" id="GO:0044780">
    <property type="term" value="P:bacterial-type flagellum assembly"/>
    <property type="evidence" value="ECO:0007669"/>
    <property type="project" value="UniProtKB-UniRule"/>
</dbReference>
<protein>
    <recommendedName>
        <fullName evidence="4">Flagellar assembly factor FliW</fullName>
    </recommendedName>
</protein>
<proteinExistence type="inferred from homology"/>
<comment type="subcellular location">
    <subcellularLocation>
        <location evidence="4">Cytoplasm</location>
    </subcellularLocation>
</comment>
<comment type="similarity">
    <text evidence="4">Belongs to the FliW family.</text>
</comment>
<accession>A0A4R5KGP6</accession>
<dbReference type="Pfam" id="PF02623">
    <property type="entry name" value="FliW"/>
    <property type="match status" value="1"/>
</dbReference>
<dbReference type="InterPro" id="IPR003775">
    <property type="entry name" value="Flagellar_assembly_factor_FliW"/>
</dbReference>
<dbReference type="GO" id="GO:0006417">
    <property type="term" value="P:regulation of translation"/>
    <property type="evidence" value="ECO:0007669"/>
    <property type="project" value="UniProtKB-KW"/>
</dbReference>
<dbReference type="PANTHER" id="PTHR39190:SF1">
    <property type="entry name" value="FLAGELLAR ASSEMBLY FACTOR FLIW"/>
    <property type="match status" value="1"/>
</dbReference>
<dbReference type="AlphaFoldDB" id="A0A4R5KGP6"/>
<dbReference type="InterPro" id="IPR024046">
    <property type="entry name" value="Flagellar_assmbl_FliW_dom_sf"/>
</dbReference>
<evidence type="ECO:0000256" key="3">
    <source>
        <dbReference type="ARBA" id="ARBA00022845"/>
    </source>
</evidence>
<dbReference type="NCBIfam" id="NF009793">
    <property type="entry name" value="PRK13285.1-1"/>
    <property type="match status" value="1"/>
</dbReference>
<evidence type="ECO:0000256" key="2">
    <source>
        <dbReference type="ARBA" id="ARBA00022795"/>
    </source>
</evidence>
<dbReference type="GO" id="GO:0005737">
    <property type="term" value="C:cytoplasm"/>
    <property type="evidence" value="ECO:0007669"/>
    <property type="project" value="UniProtKB-SubCell"/>
</dbReference>
<evidence type="ECO:0000256" key="1">
    <source>
        <dbReference type="ARBA" id="ARBA00022490"/>
    </source>
</evidence>
<dbReference type="Proteomes" id="UP000295636">
    <property type="component" value="Unassembled WGS sequence"/>
</dbReference>
<comment type="function">
    <text evidence="4">Acts as an anti-CsrA protein, binds CsrA and prevents it from repressing translation of its target genes, one of which is flagellin. Binds to flagellin and participates in the assembly of the flagellum.</text>
</comment>
<evidence type="ECO:0000313" key="6">
    <source>
        <dbReference type="Proteomes" id="UP000295636"/>
    </source>
</evidence>
<organism evidence="5 6">
    <name type="scientific">Paenibacillus piri</name>
    <dbReference type="NCBI Taxonomy" id="2547395"/>
    <lineage>
        <taxon>Bacteria</taxon>
        <taxon>Bacillati</taxon>
        <taxon>Bacillota</taxon>
        <taxon>Bacilli</taxon>
        <taxon>Bacillales</taxon>
        <taxon>Paenibacillaceae</taxon>
        <taxon>Paenibacillus</taxon>
    </lineage>
</organism>
<comment type="subunit">
    <text evidence="4">Interacts with translational regulator CsrA and flagellin(s).</text>
</comment>
<dbReference type="OrthoDB" id="9801235at2"/>
<sequence>MERIESMKIATLHFGEMEFTEQDVFHFTQGLPGLDDHRQFLLIPLEEGIPFSYLQSVEEGNLSILVTNPFDFFQDYDFSLSEEVRQELRIEEPIEVEVWSAVTVNEDLMEATVNLLAPIVVNSKKRIGKQIILHDSSYHVKHQLPLAIADESTK</sequence>
<gene>
    <name evidence="4" type="primary">fliW</name>
    <name evidence="5" type="ORF">E1757_26610</name>
</gene>
<dbReference type="PANTHER" id="PTHR39190">
    <property type="entry name" value="FLAGELLAR ASSEMBLY FACTOR FLIW"/>
    <property type="match status" value="1"/>
</dbReference>